<dbReference type="Gene3D" id="3.30.450.20">
    <property type="entry name" value="PAS domain"/>
    <property type="match status" value="2"/>
</dbReference>
<gene>
    <name evidence="6" type="ORF">RDB_LOCUS63058</name>
</gene>
<evidence type="ECO:0000313" key="6">
    <source>
        <dbReference type="EMBL" id="CAE7129960.1"/>
    </source>
</evidence>
<dbReference type="EMBL" id="CAJNJQ010001271">
    <property type="protein sequence ID" value="CAE7129960.1"/>
    <property type="molecule type" value="Genomic_DNA"/>
</dbReference>
<name>A0A8H3DVV1_9AGAM</name>
<dbReference type="GO" id="GO:0005634">
    <property type="term" value="C:nucleus"/>
    <property type="evidence" value="ECO:0007669"/>
    <property type="project" value="TreeGrafter"/>
</dbReference>
<comment type="caution">
    <text evidence="6">The sequence shown here is derived from an EMBL/GenBank/DDBJ whole genome shotgun (WGS) entry which is preliminary data.</text>
</comment>
<dbReference type="Proteomes" id="UP000663827">
    <property type="component" value="Unassembled WGS sequence"/>
</dbReference>
<dbReference type="OrthoDB" id="75343at2759"/>
<dbReference type="Pfam" id="PF13426">
    <property type="entry name" value="PAS_9"/>
    <property type="match status" value="2"/>
</dbReference>
<feature type="compositionally biased region" description="Low complexity" evidence="4">
    <location>
        <begin position="194"/>
        <end position="221"/>
    </location>
</feature>
<feature type="compositionally biased region" description="Low complexity" evidence="4">
    <location>
        <begin position="12"/>
        <end position="43"/>
    </location>
</feature>
<evidence type="ECO:0000256" key="4">
    <source>
        <dbReference type="SAM" id="MobiDB-lite"/>
    </source>
</evidence>
<evidence type="ECO:0000256" key="2">
    <source>
        <dbReference type="ARBA" id="ARBA00022643"/>
    </source>
</evidence>
<feature type="compositionally biased region" description="Polar residues" evidence="4">
    <location>
        <begin position="159"/>
        <end position="182"/>
    </location>
</feature>
<feature type="domain" description="PAS" evidence="5">
    <location>
        <begin position="256"/>
        <end position="309"/>
    </location>
</feature>
<feature type="domain" description="PAS" evidence="5">
    <location>
        <begin position="113"/>
        <end position="151"/>
    </location>
</feature>
<evidence type="ECO:0000259" key="5">
    <source>
        <dbReference type="Pfam" id="PF13426"/>
    </source>
</evidence>
<sequence length="331" mass="35646">MTQLSLIGLRISTTTDSPPSSKSGSSRSSTSSLQSDSSTGSETDAPAAYHVNLLNLIPTLQVPPPLRGMSRLRATAQRQFAPPFDVLGILARVVMRPRPVIHLGPIDHTASCVIVDLDLPDHPLVWASDSFCQMSGYALEDIRGRNPRFMQAPGGQALSPPSLNDPGTQSGPTPKASTSTSSYDEKPVSPLARPSPSVITGSGSGSSTNSGSSSSTEIKSPTPKPEEAPTPSPPAYIPPPHSHVSAGSHRTHTNNETVRYLKSKLEANEEVQSVVLNYRKDGTPFWNWLSIVPVHEGGKFRWQVGIMVDLIQQPRQILRTMQAGYYIRTQP</sequence>
<proteinExistence type="predicted"/>
<evidence type="ECO:0000256" key="1">
    <source>
        <dbReference type="ARBA" id="ARBA00022630"/>
    </source>
</evidence>
<dbReference type="InterPro" id="IPR000014">
    <property type="entry name" value="PAS"/>
</dbReference>
<keyword evidence="2" id="KW-0288">FMN</keyword>
<organism evidence="6 7">
    <name type="scientific">Rhizoctonia solani</name>
    <dbReference type="NCBI Taxonomy" id="456999"/>
    <lineage>
        <taxon>Eukaryota</taxon>
        <taxon>Fungi</taxon>
        <taxon>Dikarya</taxon>
        <taxon>Basidiomycota</taxon>
        <taxon>Agaricomycotina</taxon>
        <taxon>Agaricomycetes</taxon>
        <taxon>Cantharellales</taxon>
        <taxon>Ceratobasidiaceae</taxon>
        <taxon>Rhizoctonia</taxon>
    </lineage>
</organism>
<feature type="region of interest" description="Disordered" evidence="4">
    <location>
        <begin position="147"/>
        <end position="253"/>
    </location>
</feature>
<dbReference type="SUPFAM" id="SSF55785">
    <property type="entry name" value="PYP-like sensor domain (PAS domain)"/>
    <property type="match status" value="1"/>
</dbReference>
<protein>
    <recommendedName>
        <fullName evidence="5">PAS domain-containing protein</fullName>
    </recommendedName>
</protein>
<evidence type="ECO:0000313" key="7">
    <source>
        <dbReference type="Proteomes" id="UP000663827"/>
    </source>
</evidence>
<evidence type="ECO:0000256" key="3">
    <source>
        <dbReference type="ARBA" id="ARBA00022991"/>
    </source>
</evidence>
<reference evidence="6" key="1">
    <citation type="submission" date="2021-01" db="EMBL/GenBank/DDBJ databases">
        <authorList>
            <person name="Kaushik A."/>
        </authorList>
    </citation>
    <scope>NUCLEOTIDE SEQUENCE</scope>
    <source>
        <strain evidence="6">AG5</strain>
    </source>
</reference>
<dbReference type="AlphaFoldDB" id="A0A8H3DVV1"/>
<accession>A0A8H3DVV1</accession>
<dbReference type="PANTHER" id="PTHR47429">
    <property type="entry name" value="PROTEIN TWIN LOV 1"/>
    <property type="match status" value="1"/>
</dbReference>
<feature type="compositionally biased region" description="Pro residues" evidence="4">
    <location>
        <begin position="228"/>
        <end position="241"/>
    </location>
</feature>
<feature type="region of interest" description="Disordered" evidence="4">
    <location>
        <begin position="1"/>
        <end position="44"/>
    </location>
</feature>
<dbReference type="PANTHER" id="PTHR47429:SF7">
    <property type="entry name" value="GATA-FACTOR"/>
    <property type="match status" value="1"/>
</dbReference>
<dbReference type="InterPro" id="IPR035965">
    <property type="entry name" value="PAS-like_dom_sf"/>
</dbReference>
<keyword evidence="3" id="KW-0157">Chromophore</keyword>
<keyword evidence="1" id="KW-0285">Flavoprotein</keyword>